<proteinExistence type="predicted"/>
<dbReference type="RefSeq" id="WP_048496376.1">
    <property type="nucleotide sequence ID" value="NZ_LFBU01000001.1"/>
</dbReference>
<dbReference type="SUPFAM" id="SSF101936">
    <property type="entry name" value="DNA-binding pseudobarrel domain"/>
    <property type="match status" value="1"/>
</dbReference>
<dbReference type="Gene3D" id="2.40.330.10">
    <property type="entry name" value="DNA-binding pseudobarrel domain"/>
    <property type="match status" value="1"/>
</dbReference>
<dbReference type="AlphaFoldDB" id="A0A0J7JER5"/>
<name>A0A0J7JER5_9GAMM</name>
<keyword evidence="4" id="KW-1185">Reference proteome</keyword>
<feature type="domain" description="Restriction endonuclease type II EcoRII C-terminal" evidence="1">
    <location>
        <begin position="229"/>
        <end position="396"/>
    </location>
</feature>
<dbReference type="Pfam" id="PF09019">
    <property type="entry name" value="EcoRII-C"/>
    <property type="match status" value="1"/>
</dbReference>
<dbReference type="GO" id="GO:0009307">
    <property type="term" value="P:DNA restriction-modification system"/>
    <property type="evidence" value="ECO:0007669"/>
    <property type="project" value="InterPro"/>
</dbReference>
<keyword evidence="3" id="KW-0255">Endonuclease</keyword>
<dbReference type="Proteomes" id="UP000036102">
    <property type="component" value="Unassembled WGS sequence"/>
</dbReference>
<dbReference type="EMBL" id="LFBU01000001">
    <property type="protein sequence ID" value="KMQ76394.1"/>
    <property type="molecule type" value="Genomic_DNA"/>
</dbReference>
<dbReference type="GO" id="GO:0003677">
    <property type="term" value="F:DNA binding"/>
    <property type="evidence" value="ECO:0007669"/>
    <property type="project" value="InterPro"/>
</dbReference>
<evidence type="ECO:0000313" key="3">
    <source>
        <dbReference type="EMBL" id="KMQ76394.1"/>
    </source>
</evidence>
<dbReference type="InterPro" id="IPR011335">
    <property type="entry name" value="Restrct_endonuc-II-like"/>
</dbReference>
<dbReference type="InterPro" id="IPR023372">
    <property type="entry name" value="Rest_endonuc_II_EcoRII_N"/>
</dbReference>
<reference evidence="3 4" key="1">
    <citation type="submission" date="2015-06" db="EMBL/GenBank/DDBJ databases">
        <title>Marinobacter subterrani, a genetically tractable neutrophilic iron-oxidizing strain isolated from the Soudan Iron Mine.</title>
        <authorList>
            <person name="Bonis B.M."/>
            <person name="Gralnick J.A."/>
        </authorList>
    </citation>
    <scope>NUCLEOTIDE SEQUENCE [LARGE SCALE GENOMIC DNA]</scope>
    <source>
        <strain evidence="3 4">JG233</strain>
    </source>
</reference>
<comment type="caution">
    <text evidence="3">The sequence shown here is derived from an EMBL/GenBank/DDBJ whole genome shotgun (WGS) entry which is preliminary data.</text>
</comment>
<accession>A0A0J7JER5</accession>
<dbReference type="InterPro" id="IPR015109">
    <property type="entry name" value="Restrct_endonuc_II_EcoRII_C"/>
</dbReference>
<evidence type="ECO:0000259" key="1">
    <source>
        <dbReference type="Pfam" id="PF09019"/>
    </source>
</evidence>
<feature type="domain" description="Restriction endonuclease type II EcoRII N-terminal" evidence="2">
    <location>
        <begin position="15"/>
        <end position="163"/>
    </location>
</feature>
<dbReference type="Gene3D" id="3.40.91.80">
    <property type="match status" value="1"/>
</dbReference>
<dbReference type="Pfam" id="PF09217">
    <property type="entry name" value="EcoRII-N"/>
    <property type="match status" value="1"/>
</dbReference>
<sequence>MEITVSEWMDETFGPGIVWFVKRLSGNDTLANESHQAGPYIPKEFLFGLFPEIHRPEAINPDTEVSLAIESDADYRDIRVVWYNSKVRNAGTRNETRFTRLGGMASTLLDPESTGALTVFAFHLRPDGTAEHISVWVCRSEIEEDLVEEVIGPINPGQWRIWSATSVTDADELIRQDCWLCQEDIPDEWKQSFPSGAEIVEKAVSMRRGDQLDVDERLTTRRVCEFEIFRSIEEAFELERIKQGYNSIDLFVQHAQTILQRRRSRAGRSLELHLKAIFEEENLVEDTDFSYQPETENGNTPDFLFPSLNAYRDSQFNEGRLKMLAVKTTCKDRWRQVLNEAQRINKKHLFTLQEGVSKKQFHQMQEAGLTLVVPKGIFKAFHKDIRPHLMSLESFLGDVRLLKL</sequence>
<dbReference type="STRING" id="1658765.Msub_12607"/>
<dbReference type="PATRIC" id="fig|1658765.3.peg.2627"/>
<dbReference type="GO" id="GO:0009036">
    <property type="term" value="F:type II site-specific deoxyribonuclease activity"/>
    <property type="evidence" value="ECO:0007669"/>
    <property type="project" value="InterPro"/>
</dbReference>
<dbReference type="InterPro" id="IPR015300">
    <property type="entry name" value="DNA-bd_pseudobarrel_sf"/>
</dbReference>
<organism evidence="3 4">
    <name type="scientific">Marinobacter subterrani</name>
    <dbReference type="NCBI Taxonomy" id="1658765"/>
    <lineage>
        <taxon>Bacteria</taxon>
        <taxon>Pseudomonadati</taxon>
        <taxon>Pseudomonadota</taxon>
        <taxon>Gammaproteobacteria</taxon>
        <taxon>Pseudomonadales</taxon>
        <taxon>Marinobacteraceae</taxon>
        <taxon>Marinobacter</taxon>
    </lineage>
</organism>
<evidence type="ECO:0000259" key="2">
    <source>
        <dbReference type="Pfam" id="PF09217"/>
    </source>
</evidence>
<protein>
    <submittedName>
        <fullName evidence="3">Restriction endonuclease EcoRII, N-terminal/EcoRII C terminal</fullName>
    </submittedName>
</protein>
<dbReference type="SUPFAM" id="SSF52980">
    <property type="entry name" value="Restriction endonuclease-like"/>
    <property type="match status" value="1"/>
</dbReference>
<evidence type="ECO:0000313" key="4">
    <source>
        <dbReference type="Proteomes" id="UP000036102"/>
    </source>
</evidence>
<dbReference type="OrthoDB" id="9797574at2"/>
<keyword evidence="3" id="KW-0540">Nuclease</keyword>
<gene>
    <name evidence="3" type="ORF">Msub_12607</name>
</gene>
<dbReference type="InterPro" id="IPR038365">
    <property type="entry name" value="EcoRII_C_sf"/>
</dbReference>
<keyword evidence="3" id="KW-0378">Hydrolase</keyword>